<name>A0A847S907_9BACT</name>
<dbReference type="SUPFAM" id="SSF52266">
    <property type="entry name" value="SGNH hydrolase"/>
    <property type="match status" value="1"/>
</dbReference>
<keyword evidence="4" id="KW-1185">Reference proteome</keyword>
<keyword evidence="1" id="KW-0732">Signal</keyword>
<gene>
    <name evidence="3" type="ORF">HGH91_06575</name>
</gene>
<comment type="caution">
    <text evidence="3">The sequence shown here is derived from an EMBL/GenBank/DDBJ whole genome shotgun (WGS) entry which is preliminary data.</text>
</comment>
<organism evidence="3 4">
    <name type="scientific">Chitinophaga eiseniae</name>
    <dbReference type="NCBI Taxonomy" id="634771"/>
    <lineage>
        <taxon>Bacteria</taxon>
        <taxon>Pseudomonadati</taxon>
        <taxon>Bacteroidota</taxon>
        <taxon>Chitinophagia</taxon>
        <taxon>Chitinophagales</taxon>
        <taxon>Chitinophagaceae</taxon>
        <taxon>Chitinophaga</taxon>
    </lineage>
</organism>
<dbReference type="CDD" id="cd00229">
    <property type="entry name" value="SGNH_hydrolase"/>
    <property type="match status" value="1"/>
</dbReference>
<dbReference type="GO" id="GO:0016788">
    <property type="term" value="F:hydrolase activity, acting on ester bonds"/>
    <property type="evidence" value="ECO:0007669"/>
    <property type="project" value="UniProtKB-ARBA"/>
</dbReference>
<feature type="domain" description="SGNH hydrolase-type esterase" evidence="2">
    <location>
        <begin position="48"/>
        <end position="215"/>
    </location>
</feature>
<feature type="chain" id="PRO_5032892666" evidence="1">
    <location>
        <begin position="21"/>
        <end position="385"/>
    </location>
</feature>
<dbReference type="Proteomes" id="UP000552864">
    <property type="component" value="Unassembled WGS sequence"/>
</dbReference>
<dbReference type="InterPro" id="IPR013830">
    <property type="entry name" value="SGNH_hydro"/>
</dbReference>
<feature type="signal peptide" evidence="1">
    <location>
        <begin position="1"/>
        <end position="20"/>
    </location>
</feature>
<sequence length="385" mass="43189">MIRKFVWLLLSIAITVTMQAQDRYVTFYGPLNNAWYHIRHDKKATVTFLGGSITNMDGWRTKVCDYLGATYPGTAFRFINAGIPSLGSLPHSFRFENDVLKKGTTDLLFIEAAVNDRVNGTNELTQRRAMEGIIRHALAANPQMNIVLMAFVDEDKMADYHAGKVPVEVQVHEDLAKRYHLPFINLAKEVTDRIDAHEFTWKEDFKDLHPAPFGQTLYFNTIRRLLDTAFNRPVPKRLTSAVLPKAADPLNYEHGAYVDIHTATNKNGFTVNESWEPSDKVATREGFVKVPMLVSSGAHASVEFPFTGRTVGIGIVSGPDAGTISYSIDGGAVQQKDLRTQWSKSLYLPWFLILGDDLKPGRHVLKIVTGDATDVTRIVHFLVNR</sequence>
<keyword evidence="3" id="KW-0378">Hydrolase</keyword>
<dbReference type="AlphaFoldDB" id="A0A847S907"/>
<proteinExistence type="predicted"/>
<reference evidence="3 4" key="1">
    <citation type="submission" date="2020-04" db="EMBL/GenBank/DDBJ databases">
        <authorList>
            <person name="Yin C."/>
        </authorList>
    </citation>
    <scope>NUCLEOTIDE SEQUENCE [LARGE SCALE GENOMIC DNA]</scope>
    <source>
        <strain evidence="3 4">Ak56</strain>
    </source>
</reference>
<dbReference type="PANTHER" id="PTHR34407">
    <property type="entry name" value="EXPRESSED PROTEIN"/>
    <property type="match status" value="1"/>
</dbReference>
<dbReference type="InterPro" id="IPR036514">
    <property type="entry name" value="SGNH_hydro_sf"/>
</dbReference>
<dbReference type="PANTHER" id="PTHR34407:SF1">
    <property type="entry name" value="SGNH HYDROLASE-TYPE ESTERASE DOMAIN-CONTAINING PROTEIN"/>
    <property type="match status" value="1"/>
</dbReference>
<evidence type="ECO:0000313" key="3">
    <source>
        <dbReference type="EMBL" id="NLR78281.1"/>
    </source>
</evidence>
<dbReference type="Pfam" id="PF13472">
    <property type="entry name" value="Lipase_GDSL_2"/>
    <property type="match status" value="1"/>
</dbReference>
<evidence type="ECO:0000256" key="1">
    <source>
        <dbReference type="SAM" id="SignalP"/>
    </source>
</evidence>
<dbReference type="EMBL" id="JABAHZ010000001">
    <property type="protein sequence ID" value="NLR78281.1"/>
    <property type="molecule type" value="Genomic_DNA"/>
</dbReference>
<evidence type="ECO:0000313" key="4">
    <source>
        <dbReference type="Proteomes" id="UP000552864"/>
    </source>
</evidence>
<accession>A0A847S907</accession>
<evidence type="ECO:0000259" key="2">
    <source>
        <dbReference type="Pfam" id="PF13472"/>
    </source>
</evidence>
<protein>
    <submittedName>
        <fullName evidence="3">SGNH/GDSL hydrolase family protein</fullName>
    </submittedName>
</protein>
<dbReference type="RefSeq" id="WP_168737625.1">
    <property type="nucleotide sequence ID" value="NZ_JABAHZ010000001.1"/>
</dbReference>
<dbReference type="Gene3D" id="2.60.120.260">
    <property type="entry name" value="Galactose-binding domain-like"/>
    <property type="match status" value="1"/>
</dbReference>
<dbReference type="Gene3D" id="3.40.50.1110">
    <property type="entry name" value="SGNH hydrolase"/>
    <property type="match status" value="1"/>
</dbReference>